<protein>
    <submittedName>
        <fullName evidence="2">Uncharacterized protein</fullName>
    </submittedName>
</protein>
<accession>A0A9W7T0H3</accession>
<reference evidence="2 3" key="1">
    <citation type="journal article" date="2018" name="IMA Fungus">
        <title>IMA Genome-F 10: Nine draft genome sequences of Claviceps purpurea s.lat., including C. arundinis, C. humidiphila, and C. cf. spartinae, pseudomolecules for the pitch canker pathogen Fusarium circinatum, draft genome of Davidsoniella eucalypti, Grosmannia galeiformis, Quambalaria eucalypti, and Teratosphaeria destructans.</title>
        <authorList>
            <person name="Wingfield B.D."/>
            <person name="Liu M."/>
            <person name="Nguyen H.D."/>
            <person name="Lane F.A."/>
            <person name="Morgan S.W."/>
            <person name="De Vos L."/>
            <person name="Wilken P.M."/>
            <person name="Duong T.A."/>
            <person name="Aylward J."/>
            <person name="Coetzee M.P."/>
            <person name="Dadej K."/>
            <person name="De Beer Z.W."/>
            <person name="Findlay W."/>
            <person name="Havenga M."/>
            <person name="Kolarik M."/>
            <person name="Menzies J.G."/>
            <person name="Naidoo K."/>
            <person name="Pochopski O."/>
            <person name="Shoukouhi P."/>
            <person name="Santana Q.C."/>
            <person name="Seifert K.A."/>
            <person name="Soal N."/>
            <person name="Steenkamp E.T."/>
            <person name="Tatham C.T."/>
            <person name="van der Nest M.A."/>
            <person name="Wingfield M.J."/>
        </authorList>
    </citation>
    <scope>NUCLEOTIDE SEQUENCE [LARGE SCALE GENOMIC DNA]</scope>
    <source>
        <strain evidence="2">CMW44962</strain>
    </source>
</reference>
<gene>
    <name evidence="2" type="ORF">Tdes44962_MAKER07094</name>
</gene>
<keyword evidence="3" id="KW-1185">Reference proteome</keyword>
<dbReference type="EMBL" id="RIBY02000225">
    <property type="protein sequence ID" value="KAH9844749.1"/>
    <property type="molecule type" value="Genomic_DNA"/>
</dbReference>
<dbReference type="AlphaFoldDB" id="A0A9W7T0H3"/>
<evidence type="ECO:0000313" key="2">
    <source>
        <dbReference type="EMBL" id="KAH9844749.1"/>
    </source>
</evidence>
<evidence type="ECO:0000256" key="1">
    <source>
        <dbReference type="SAM" id="SignalP"/>
    </source>
</evidence>
<sequence length="130" mass="13884">MLTSTIASILALAALATSATIPHAHRRAHDLQPRSSTPGYVTYCSNAAGTNCAKSEIHGDDCTTLSGVFPVVKIPDNRKCTLYAEGSWMKAFNTNKGKVKHVTGTWNGKTDPRAAKDGVTNVVSFFCQNV</sequence>
<name>A0A9W7T0H3_9PEZI</name>
<keyword evidence="1" id="KW-0732">Signal</keyword>
<reference evidence="2 3" key="2">
    <citation type="journal article" date="2021" name="Curr. Genet.">
        <title>Genetic response to nitrogen starvation in the aggressive Eucalyptus foliar pathogen Teratosphaeria destructans.</title>
        <authorList>
            <person name="Havenga M."/>
            <person name="Wingfield B.D."/>
            <person name="Wingfield M.J."/>
            <person name="Dreyer L.L."/>
            <person name="Roets F."/>
            <person name="Aylward J."/>
        </authorList>
    </citation>
    <scope>NUCLEOTIDE SEQUENCE [LARGE SCALE GENOMIC DNA]</scope>
    <source>
        <strain evidence="2">CMW44962</strain>
    </source>
</reference>
<organism evidence="2 3">
    <name type="scientific">Teratosphaeria destructans</name>
    <dbReference type="NCBI Taxonomy" id="418781"/>
    <lineage>
        <taxon>Eukaryota</taxon>
        <taxon>Fungi</taxon>
        <taxon>Dikarya</taxon>
        <taxon>Ascomycota</taxon>
        <taxon>Pezizomycotina</taxon>
        <taxon>Dothideomycetes</taxon>
        <taxon>Dothideomycetidae</taxon>
        <taxon>Mycosphaerellales</taxon>
        <taxon>Teratosphaeriaceae</taxon>
        <taxon>Teratosphaeria</taxon>
    </lineage>
</organism>
<evidence type="ECO:0000313" key="3">
    <source>
        <dbReference type="Proteomes" id="UP001138500"/>
    </source>
</evidence>
<proteinExistence type="predicted"/>
<dbReference type="Proteomes" id="UP001138500">
    <property type="component" value="Unassembled WGS sequence"/>
</dbReference>
<feature type="chain" id="PRO_5040902064" evidence="1">
    <location>
        <begin position="19"/>
        <end position="130"/>
    </location>
</feature>
<feature type="signal peptide" evidence="1">
    <location>
        <begin position="1"/>
        <end position="18"/>
    </location>
</feature>
<comment type="caution">
    <text evidence="2">The sequence shown here is derived from an EMBL/GenBank/DDBJ whole genome shotgun (WGS) entry which is preliminary data.</text>
</comment>